<dbReference type="InterPro" id="IPR003675">
    <property type="entry name" value="Rce1/LyrA-like_dom"/>
</dbReference>
<feature type="transmembrane region" description="Helical" evidence="2">
    <location>
        <begin position="242"/>
        <end position="262"/>
    </location>
</feature>
<protein>
    <recommendedName>
        <fullName evidence="3">CAAX prenyl protease 2/Lysostaphin resistance protein A-like domain-containing protein</fullName>
    </recommendedName>
</protein>
<dbReference type="AlphaFoldDB" id="A0A1I3APJ8"/>
<evidence type="ECO:0000256" key="1">
    <source>
        <dbReference type="SAM" id="MobiDB-lite"/>
    </source>
</evidence>
<feature type="transmembrane region" description="Helical" evidence="2">
    <location>
        <begin position="67"/>
        <end position="85"/>
    </location>
</feature>
<keyword evidence="5" id="KW-1185">Reference proteome</keyword>
<feature type="transmembrane region" description="Helical" evidence="2">
    <location>
        <begin position="35"/>
        <end position="55"/>
    </location>
</feature>
<proteinExistence type="predicted"/>
<evidence type="ECO:0000313" key="5">
    <source>
        <dbReference type="Proteomes" id="UP000183635"/>
    </source>
</evidence>
<feature type="transmembrane region" description="Helical" evidence="2">
    <location>
        <begin position="148"/>
        <end position="167"/>
    </location>
</feature>
<evidence type="ECO:0000259" key="3">
    <source>
        <dbReference type="Pfam" id="PF02517"/>
    </source>
</evidence>
<dbReference type="GO" id="GO:0080120">
    <property type="term" value="P:CAAX-box protein maturation"/>
    <property type="evidence" value="ECO:0007669"/>
    <property type="project" value="UniProtKB-ARBA"/>
</dbReference>
<keyword evidence="2" id="KW-0472">Membrane</keyword>
<dbReference type="GO" id="GO:0004175">
    <property type="term" value="F:endopeptidase activity"/>
    <property type="evidence" value="ECO:0007669"/>
    <property type="project" value="UniProtKB-ARBA"/>
</dbReference>
<dbReference type="Pfam" id="PF02517">
    <property type="entry name" value="Rce1-like"/>
    <property type="match status" value="1"/>
</dbReference>
<feature type="region of interest" description="Disordered" evidence="1">
    <location>
        <begin position="1"/>
        <end position="24"/>
    </location>
</feature>
<feature type="transmembrane region" description="Helical" evidence="2">
    <location>
        <begin position="110"/>
        <end position="136"/>
    </location>
</feature>
<feature type="transmembrane region" description="Helical" evidence="2">
    <location>
        <begin position="218"/>
        <end position="235"/>
    </location>
</feature>
<keyword evidence="2" id="KW-1133">Transmembrane helix</keyword>
<feature type="transmembrane region" description="Helical" evidence="2">
    <location>
        <begin position="179"/>
        <end position="198"/>
    </location>
</feature>
<organism evidence="4 5">
    <name type="scientific">Paracoccus aminovorans</name>
    <dbReference type="NCBI Taxonomy" id="34004"/>
    <lineage>
        <taxon>Bacteria</taxon>
        <taxon>Pseudomonadati</taxon>
        <taxon>Pseudomonadota</taxon>
        <taxon>Alphaproteobacteria</taxon>
        <taxon>Rhodobacterales</taxon>
        <taxon>Paracoccaceae</taxon>
        <taxon>Paracoccus</taxon>
    </lineage>
</organism>
<feature type="domain" description="CAAX prenyl protease 2/Lysostaphin resistance protein A-like" evidence="3">
    <location>
        <begin position="153"/>
        <end position="250"/>
    </location>
</feature>
<evidence type="ECO:0000256" key="2">
    <source>
        <dbReference type="SAM" id="Phobius"/>
    </source>
</evidence>
<dbReference type="Proteomes" id="UP000183635">
    <property type="component" value="Unassembled WGS sequence"/>
</dbReference>
<keyword evidence="2" id="KW-0812">Transmembrane</keyword>
<accession>A0A1I3APJ8</accession>
<evidence type="ECO:0000313" key="4">
    <source>
        <dbReference type="EMBL" id="SFH51923.1"/>
    </source>
</evidence>
<reference evidence="4 5" key="1">
    <citation type="submission" date="2016-10" db="EMBL/GenBank/DDBJ databases">
        <authorList>
            <person name="de Groot N.N."/>
        </authorList>
    </citation>
    <scope>NUCLEOTIDE SEQUENCE [LARGE SCALE GENOMIC DNA]</scope>
    <source>
        <strain evidence="4 5">DSM 8537</strain>
    </source>
</reference>
<dbReference type="EMBL" id="FOPU01000016">
    <property type="protein sequence ID" value="SFH51923.1"/>
    <property type="molecule type" value="Genomic_DNA"/>
</dbReference>
<gene>
    <name evidence="4" type="ORF">SAMN04488021_11638</name>
</gene>
<sequence>MAQNRFDAGSRNGPAAAGQQRCGAAPPTRGPAVMLVARSVLAVAAQGIVVLVFAARGSASPWRDAGLWLPVYGTLIDAGCLLLLWRFTRREGIRLVDLLNLDRSRLARDVILGLGLVPLSLACVLGGVALSSLLVYGKIGLPQLGAPLPLVPALYAVLVWPLIWGFTEQMTYNGYALPRIRALSGSTALAVAVVAYWWAFQHVVMPLIWDPPHMLHRLLGSLPNALFMILVWLRLRRLLPLAVAHWLMNAAAMFAGSLWPLIT</sequence>
<name>A0A1I3APJ8_9RHOB</name>
<dbReference type="STRING" id="34004.SAMN04488021_11638"/>